<dbReference type="Gene3D" id="2.40.50.140">
    <property type="entry name" value="Nucleic acid-binding proteins"/>
    <property type="match status" value="1"/>
</dbReference>
<dbReference type="InterPro" id="IPR003029">
    <property type="entry name" value="S1_domain"/>
</dbReference>
<dbReference type="InterPro" id="IPR012340">
    <property type="entry name" value="NA-bd_OB-fold"/>
</dbReference>
<gene>
    <name evidence="2" type="ORF">OMP40_06460</name>
</gene>
<dbReference type="SUPFAM" id="SSF50249">
    <property type="entry name" value="Nucleic acid-binding proteins"/>
    <property type="match status" value="1"/>
</dbReference>
<proteinExistence type="predicted"/>
<sequence length="550" mass="64670">MELRVSFLPTEQRPKTNVKIEELIKLKDLVYTRSIDFSSKPELHLFYISCGKWSNETNLNDRVKVECDYFRSTQDFERVNFFPYDNDNIIITYKELKKKISKKIIMEKKFTFPPMVNIKQAYGGLVKCKDFVNILQDNEGNMLRNIFEDNVRDFQGYNPVNTEIQKTINNSNEQKWFSVLNNGLTIIAKRIDPTGDEVEIFDYQIVNGCQTSYVLYENKDKLNEDMYLFIKLIEVENQEVLDRIVYTTNRQTEVKSEAFASTKPFHKNLEDYYNSIEPEFRLYYERRSKQYDLVDSVNKNNVVTLSSQINSYISMFLNSPHSTHRYYGELLRNYDRQLFVEGSLYEPYYVSAYMHYFVNNSIKTGKIQKSKYHQFKYHLVCAIKALLVGKEILPPNSRALKKQCEVIFKEIRNNKFDTVLSVATSCLDEAINRSTNVSKENLHRSKDLTQTLLDVVSEYSHAMNNTSYLKSGDIVSCVVKNIEDYYFLVDIKTDDVRNSGSVHISRIADRYIREIRDEVGVAQIIQAKIINDDYYENWYGWKLSMVLGKE</sequence>
<dbReference type="AlphaFoldDB" id="A0A9X4KR02"/>
<keyword evidence="3" id="KW-1185">Reference proteome</keyword>
<protein>
    <submittedName>
        <fullName evidence="2">AIPR family protein</fullName>
    </submittedName>
</protein>
<dbReference type="EMBL" id="JAPDIA010000003">
    <property type="protein sequence ID" value="MDG0809058.1"/>
    <property type="molecule type" value="Genomic_DNA"/>
</dbReference>
<dbReference type="PROSITE" id="PS50126">
    <property type="entry name" value="S1"/>
    <property type="match status" value="1"/>
</dbReference>
<dbReference type="SMART" id="SM00316">
    <property type="entry name" value="S1"/>
    <property type="match status" value="1"/>
</dbReference>
<name>A0A9X4KR02_9BACL</name>
<feature type="domain" description="S1 motif" evidence="1">
    <location>
        <begin position="472"/>
        <end position="550"/>
    </location>
</feature>
<organism evidence="2 3">
    <name type="scientific">Cohnella rhizosphaerae</name>
    <dbReference type="NCBI Taxonomy" id="1457232"/>
    <lineage>
        <taxon>Bacteria</taxon>
        <taxon>Bacillati</taxon>
        <taxon>Bacillota</taxon>
        <taxon>Bacilli</taxon>
        <taxon>Bacillales</taxon>
        <taxon>Paenibacillaceae</taxon>
        <taxon>Cohnella</taxon>
    </lineage>
</organism>
<accession>A0A9X4KR02</accession>
<evidence type="ECO:0000313" key="3">
    <source>
        <dbReference type="Proteomes" id="UP001153404"/>
    </source>
</evidence>
<reference evidence="2" key="1">
    <citation type="submission" date="2022-10" db="EMBL/GenBank/DDBJ databases">
        <title>Comparative genomic analysis of Cohnella hashimotonis sp. nov., isolated from the International Space Station.</title>
        <authorList>
            <person name="Simpson A."/>
            <person name="Venkateswaran K."/>
        </authorList>
    </citation>
    <scope>NUCLEOTIDE SEQUENCE</scope>
    <source>
        <strain evidence="2">DSM 28161</strain>
    </source>
</reference>
<dbReference type="Pfam" id="PF10592">
    <property type="entry name" value="AIPR"/>
    <property type="match status" value="1"/>
</dbReference>
<dbReference type="InterPro" id="IPR018891">
    <property type="entry name" value="AIPR_C"/>
</dbReference>
<comment type="caution">
    <text evidence="2">The sequence shown here is derived from an EMBL/GenBank/DDBJ whole genome shotgun (WGS) entry which is preliminary data.</text>
</comment>
<dbReference type="Proteomes" id="UP001153404">
    <property type="component" value="Unassembled WGS sequence"/>
</dbReference>
<dbReference type="GO" id="GO:0003676">
    <property type="term" value="F:nucleic acid binding"/>
    <property type="evidence" value="ECO:0007669"/>
    <property type="project" value="InterPro"/>
</dbReference>
<dbReference type="RefSeq" id="WP_277530118.1">
    <property type="nucleotide sequence ID" value="NZ_JAPDIA010000003.1"/>
</dbReference>
<evidence type="ECO:0000313" key="2">
    <source>
        <dbReference type="EMBL" id="MDG0809058.1"/>
    </source>
</evidence>
<evidence type="ECO:0000259" key="1">
    <source>
        <dbReference type="PROSITE" id="PS50126"/>
    </source>
</evidence>